<dbReference type="CDD" id="cd00093">
    <property type="entry name" value="HTH_XRE"/>
    <property type="match status" value="1"/>
</dbReference>
<evidence type="ECO:0000259" key="1">
    <source>
        <dbReference type="PROSITE" id="PS50943"/>
    </source>
</evidence>
<feature type="domain" description="HTH cro/C1-type" evidence="1">
    <location>
        <begin position="14"/>
        <end position="70"/>
    </location>
</feature>
<keyword evidence="3" id="KW-1185">Reference proteome</keyword>
<dbReference type="PROSITE" id="PS50943">
    <property type="entry name" value="HTH_CROC1"/>
    <property type="match status" value="1"/>
</dbReference>
<dbReference type="SMART" id="SM00530">
    <property type="entry name" value="HTH_XRE"/>
    <property type="match status" value="1"/>
</dbReference>
<evidence type="ECO:0000313" key="2">
    <source>
        <dbReference type="EMBL" id="TCT09170.1"/>
    </source>
</evidence>
<dbReference type="InterPro" id="IPR001387">
    <property type="entry name" value="Cro/C1-type_HTH"/>
</dbReference>
<dbReference type="Proteomes" id="UP000295678">
    <property type="component" value="Unassembled WGS sequence"/>
</dbReference>
<sequence length="280" mass="31365">MDKRDLGAVFRERLARVMRRAGLGQSAFAATIGLDRSALSQLMSERAVRLPRAETLVAIASAHGVSLDWLLGISQSERLSAEIAPMLAIELGASGIDDSRLQHWRREATGFKIRYVPATLPDLLRTEAVIRYELGREPDARIEASIADAGSYLAYTRRPETDMEVCMPLQRLVSFARGEGMWSGLGAAERRAQLARMARLLDELYPTFRLFLYDARRTFSAPMTIFGPQRAAIYMGDMYLVLNATEHIRTLIDRFDSLIRQAVVNPHEAAARIAQLEEEV</sequence>
<dbReference type="RefSeq" id="WP_132806889.1">
    <property type="nucleotide sequence ID" value="NZ_SMAK01000007.1"/>
</dbReference>
<dbReference type="EMBL" id="SMAK01000007">
    <property type="protein sequence ID" value="TCT09170.1"/>
    <property type="molecule type" value="Genomic_DNA"/>
</dbReference>
<accession>A0A4R3M767</accession>
<gene>
    <name evidence="2" type="ORF">EDC22_10716</name>
</gene>
<dbReference type="Pfam" id="PF01381">
    <property type="entry name" value="HTH_3"/>
    <property type="match status" value="1"/>
</dbReference>
<dbReference type="OrthoDB" id="8895516at2"/>
<comment type="caution">
    <text evidence="2">The sequence shown here is derived from an EMBL/GenBank/DDBJ whole genome shotgun (WGS) entry which is preliminary data.</text>
</comment>
<protein>
    <submittedName>
        <fullName evidence="2">Helix-turn-helix protein</fullName>
    </submittedName>
</protein>
<proteinExistence type="predicted"/>
<name>A0A4R3M767_9HYPH</name>
<dbReference type="Gene3D" id="1.10.260.40">
    <property type="entry name" value="lambda repressor-like DNA-binding domains"/>
    <property type="match status" value="1"/>
</dbReference>
<dbReference type="InterPro" id="IPR010982">
    <property type="entry name" value="Lambda_DNA-bd_dom_sf"/>
</dbReference>
<dbReference type="AlphaFoldDB" id="A0A4R3M767"/>
<dbReference type="GO" id="GO:0003677">
    <property type="term" value="F:DNA binding"/>
    <property type="evidence" value="ECO:0007669"/>
    <property type="project" value="InterPro"/>
</dbReference>
<organism evidence="2 3">
    <name type="scientific">Tepidamorphus gemmatus</name>
    <dbReference type="NCBI Taxonomy" id="747076"/>
    <lineage>
        <taxon>Bacteria</taxon>
        <taxon>Pseudomonadati</taxon>
        <taxon>Pseudomonadota</taxon>
        <taxon>Alphaproteobacteria</taxon>
        <taxon>Hyphomicrobiales</taxon>
        <taxon>Tepidamorphaceae</taxon>
        <taxon>Tepidamorphus</taxon>
    </lineage>
</organism>
<evidence type="ECO:0000313" key="3">
    <source>
        <dbReference type="Proteomes" id="UP000295678"/>
    </source>
</evidence>
<dbReference type="SUPFAM" id="SSF47413">
    <property type="entry name" value="lambda repressor-like DNA-binding domains"/>
    <property type="match status" value="1"/>
</dbReference>
<reference evidence="2 3" key="1">
    <citation type="submission" date="2019-03" db="EMBL/GenBank/DDBJ databases">
        <title>Genomic Encyclopedia of Type Strains, Phase IV (KMG-IV): sequencing the most valuable type-strain genomes for metagenomic binning, comparative biology and taxonomic classification.</title>
        <authorList>
            <person name="Goeker M."/>
        </authorList>
    </citation>
    <scope>NUCLEOTIDE SEQUENCE [LARGE SCALE GENOMIC DNA]</scope>
    <source>
        <strain evidence="2 3">DSM 19345</strain>
    </source>
</reference>